<evidence type="ECO:0000256" key="4">
    <source>
        <dbReference type="ARBA" id="ARBA00022490"/>
    </source>
</evidence>
<feature type="active site" description="S-methylcysteine intermediate" evidence="14">
    <location>
        <position position="346"/>
    </location>
</feature>
<dbReference type="InterPro" id="IPR027492">
    <property type="entry name" value="RNA_MTrfase_RlmN"/>
</dbReference>
<evidence type="ECO:0000256" key="5">
    <source>
        <dbReference type="ARBA" id="ARBA00022552"/>
    </source>
</evidence>
<evidence type="ECO:0000256" key="9">
    <source>
        <dbReference type="ARBA" id="ARBA00022694"/>
    </source>
</evidence>
<keyword evidence="3 14" id="KW-0004">4Fe-4S</keyword>
<dbReference type="GO" id="GO:0070040">
    <property type="term" value="F:rRNA (adenine(2503)-C2-)-methyltransferase activity"/>
    <property type="evidence" value="ECO:0007669"/>
    <property type="project" value="UniProtKB-UniRule"/>
</dbReference>
<evidence type="ECO:0000256" key="3">
    <source>
        <dbReference type="ARBA" id="ARBA00022485"/>
    </source>
</evidence>
<feature type="binding site" evidence="14">
    <location>
        <position position="205"/>
    </location>
    <ligand>
        <name>S-adenosyl-L-methionine</name>
        <dbReference type="ChEBI" id="CHEBI:59789"/>
    </ligand>
</feature>
<dbReference type="GO" id="GO:0051539">
    <property type="term" value="F:4 iron, 4 sulfur cluster binding"/>
    <property type="evidence" value="ECO:0007669"/>
    <property type="project" value="UniProtKB-UniRule"/>
</dbReference>
<comment type="caution">
    <text evidence="14">Lacks conserved residue(s) required for the propagation of feature annotation.</text>
</comment>
<dbReference type="GO" id="GO:0070475">
    <property type="term" value="P:rRNA base methylation"/>
    <property type="evidence" value="ECO:0007669"/>
    <property type="project" value="UniProtKB-UniRule"/>
</dbReference>
<feature type="domain" description="Radical SAM core" evidence="15">
    <location>
        <begin position="101"/>
        <end position="343"/>
    </location>
</feature>
<dbReference type="PANTHER" id="PTHR30544:SF5">
    <property type="entry name" value="RADICAL SAM CORE DOMAIN-CONTAINING PROTEIN"/>
    <property type="match status" value="1"/>
</dbReference>
<dbReference type="PANTHER" id="PTHR30544">
    <property type="entry name" value="23S RRNA METHYLTRANSFERASE"/>
    <property type="match status" value="1"/>
</dbReference>
<dbReference type="InterPro" id="IPR048641">
    <property type="entry name" value="RlmN_N"/>
</dbReference>
<feature type="binding site" evidence="14">
    <location>
        <position position="115"/>
    </location>
    <ligand>
        <name>[4Fe-4S] cluster</name>
        <dbReference type="ChEBI" id="CHEBI:49883"/>
        <note>4Fe-4S-S-AdoMet</note>
    </ligand>
</feature>
<dbReference type="SFLD" id="SFLDG01062">
    <property type="entry name" value="methyltransferase_(Class_A)"/>
    <property type="match status" value="1"/>
</dbReference>
<evidence type="ECO:0000256" key="2">
    <source>
        <dbReference type="ARBA" id="ARBA00007544"/>
    </source>
</evidence>
<feature type="binding site" evidence="14">
    <location>
        <position position="303"/>
    </location>
    <ligand>
        <name>S-adenosyl-L-methionine</name>
        <dbReference type="ChEBI" id="CHEBI:59789"/>
    </ligand>
</feature>
<evidence type="ECO:0000256" key="1">
    <source>
        <dbReference type="ARBA" id="ARBA00004496"/>
    </source>
</evidence>
<dbReference type="InterPro" id="IPR007197">
    <property type="entry name" value="rSAM"/>
</dbReference>
<dbReference type="Proteomes" id="UP000885986">
    <property type="component" value="Unassembled WGS sequence"/>
</dbReference>
<feature type="binding site" evidence="14">
    <location>
        <begin position="227"/>
        <end position="229"/>
    </location>
    <ligand>
        <name>S-adenosyl-L-methionine</name>
        <dbReference type="ChEBI" id="CHEBI:59789"/>
    </ligand>
</feature>
<dbReference type="SUPFAM" id="SSF102114">
    <property type="entry name" value="Radical SAM enzymes"/>
    <property type="match status" value="1"/>
</dbReference>
<evidence type="ECO:0000256" key="7">
    <source>
        <dbReference type="ARBA" id="ARBA00022679"/>
    </source>
</evidence>
<dbReference type="PIRSF" id="PIRSF006004">
    <property type="entry name" value="CHP00048"/>
    <property type="match status" value="1"/>
</dbReference>
<proteinExistence type="inferred from homology"/>
<dbReference type="GO" id="GO:0002935">
    <property type="term" value="F:tRNA (adenine(37)-C2)-methyltransferase activity"/>
    <property type="evidence" value="ECO:0007669"/>
    <property type="project" value="UniProtKB-UniRule"/>
</dbReference>
<accession>A0A7C2TIH8</accession>
<dbReference type="InterPro" id="IPR058240">
    <property type="entry name" value="rSAM_sf"/>
</dbReference>
<dbReference type="GO" id="GO:0046872">
    <property type="term" value="F:metal ion binding"/>
    <property type="evidence" value="ECO:0007669"/>
    <property type="project" value="UniProtKB-KW"/>
</dbReference>
<keyword evidence="7 14" id="KW-0808">Transferase</keyword>
<dbReference type="Pfam" id="PF04055">
    <property type="entry name" value="Radical_SAM"/>
    <property type="match status" value="1"/>
</dbReference>
<evidence type="ECO:0000256" key="12">
    <source>
        <dbReference type="ARBA" id="ARBA00023014"/>
    </source>
</evidence>
<comment type="caution">
    <text evidence="16">The sequence shown here is derived from an EMBL/GenBank/DDBJ whole genome shotgun (WGS) entry which is preliminary data.</text>
</comment>
<keyword evidence="12 14" id="KW-0411">Iron-sulfur</keyword>
<comment type="catalytic activity">
    <reaction evidence="14">
        <text>adenosine(2503) in 23S rRNA + 2 reduced [2Fe-2S]-[ferredoxin] + 2 S-adenosyl-L-methionine = 2-methyladenosine(2503) in 23S rRNA + 5'-deoxyadenosine + L-methionine + 2 oxidized [2Fe-2S]-[ferredoxin] + S-adenosyl-L-homocysteine</text>
        <dbReference type="Rhea" id="RHEA:42916"/>
        <dbReference type="Rhea" id="RHEA-COMP:10000"/>
        <dbReference type="Rhea" id="RHEA-COMP:10001"/>
        <dbReference type="Rhea" id="RHEA-COMP:10152"/>
        <dbReference type="Rhea" id="RHEA-COMP:10282"/>
        <dbReference type="ChEBI" id="CHEBI:17319"/>
        <dbReference type="ChEBI" id="CHEBI:33737"/>
        <dbReference type="ChEBI" id="CHEBI:33738"/>
        <dbReference type="ChEBI" id="CHEBI:57844"/>
        <dbReference type="ChEBI" id="CHEBI:57856"/>
        <dbReference type="ChEBI" id="CHEBI:59789"/>
        <dbReference type="ChEBI" id="CHEBI:74411"/>
        <dbReference type="ChEBI" id="CHEBI:74497"/>
        <dbReference type="EC" id="2.1.1.192"/>
    </reaction>
</comment>
<dbReference type="PROSITE" id="PS51918">
    <property type="entry name" value="RADICAL_SAM"/>
    <property type="match status" value="1"/>
</dbReference>
<dbReference type="GO" id="GO:0030488">
    <property type="term" value="P:tRNA methylation"/>
    <property type="evidence" value="ECO:0007669"/>
    <property type="project" value="UniProtKB-UniRule"/>
</dbReference>
<feature type="active site" description="Proton acceptor" evidence="14">
    <location>
        <position position="95"/>
    </location>
</feature>
<keyword evidence="6 14" id="KW-0489">Methyltransferase</keyword>
<dbReference type="EMBL" id="DSDS01000183">
    <property type="protein sequence ID" value="HET98627.1"/>
    <property type="molecule type" value="Genomic_DNA"/>
</dbReference>
<feature type="binding site" evidence="14">
    <location>
        <begin position="173"/>
        <end position="174"/>
    </location>
    <ligand>
        <name>S-adenosyl-L-methionine</name>
        <dbReference type="ChEBI" id="CHEBI:59789"/>
    </ligand>
</feature>
<keyword evidence="10 14" id="KW-0479">Metal-binding</keyword>
<dbReference type="AlphaFoldDB" id="A0A7C2TIH8"/>
<evidence type="ECO:0000313" key="16">
    <source>
        <dbReference type="EMBL" id="HET98627.1"/>
    </source>
</evidence>
<dbReference type="SFLD" id="SFLDF00275">
    <property type="entry name" value="adenosine_C2_methyltransferase"/>
    <property type="match status" value="1"/>
</dbReference>
<dbReference type="GO" id="GO:0019843">
    <property type="term" value="F:rRNA binding"/>
    <property type="evidence" value="ECO:0007669"/>
    <property type="project" value="UniProtKB-UniRule"/>
</dbReference>
<reference evidence="16" key="1">
    <citation type="journal article" date="2020" name="mSystems">
        <title>Genome- and Community-Level Interaction Insights into Carbon Utilization and Element Cycling Functions of Hydrothermarchaeota in Hydrothermal Sediment.</title>
        <authorList>
            <person name="Zhou Z."/>
            <person name="Liu Y."/>
            <person name="Xu W."/>
            <person name="Pan J."/>
            <person name="Luo Z.H."/>
            <person name="Li M."/>
        </authorList>
    </citation>
    <scope>NUCLEOTIDE SEQUENCE [LARGE SCALE GENOMIC DNA]</scope>
    <source>
        <strain evidence="16">SpSt-1224</strain>
    </source>
</reference>
<dbReference type="Gene3D" id="3.20.20.70">
    <property type="entry name" value="Aldolase class I"/>
    <property type="match status" value="1"/>
</dbReference>
<keyword evidence="4 14" id="KW-0963">Cytoplasm</keyword>
<dbReference type="FunFam" id="3.20.20.70:FF:000014">
    <property type="entry name" value="Probable dual-specificity RNA methyltransferase RlmN"/>
    <property type="match status" value="1"/>
</dbReference>
<dbReference type="SFLD" id="SFLDS00029">
    <property type="entry name" value="Radical_SAM"/>
    <property type="match status" value="1"/>
</dbReference>
<dbReference type="EC" id="2.1.1.192" evidence="14"/>
<comment type="miscellaneous">
    <text evidence="14">Reaction proceeds by a ping-pong mechanism involving intermediate methylation of a conserved cysteine residue.</text>
</comment>
<feature type="binding site" evidence="14">
    <location>
        <position position="119"/>
    </location>
    <ligand>
        <name>[4Fe-4S] cluster</name>
        <dbReference type="ChEBI" id="CHEBI:49883"/>
        <note>4Fe-4S-S-AdoMet</note>
    </ligand>
</feature>
<gene>
    <name evidence="14 16" type="primary">rlmN</name>
    <name evidence="16" type="ORF">ENN98_08105</name>
</gene>
<keyword evidence="11 14" id="KW-0408">Iron</keyword>
<comment type="subcellular location">
    <subcellularLocation>
        <location evidence="1 14">Cytoplasm</location>
    </subcellularLocation>
</comment>
<dbReference type="CDD" id="cd01335">
    <property type="entry name" value="Radical_SAM"/>
    <property type="match status" value="1"/>
</dbReference>
<feature type="binding site" evidence="14">
    <location>
        <position position="122"/>
    </location>
    <ligand>
        <name>[4Fe-4S] cluster</name>
        <dbReference type="ChEBI" id="CHEBI:49883"/>
        <note>4Fe-4S-S-AdoMet</note>
    </ligand>
</feature>
<dbReference type="InterPro" id="IPR040072">
    <property type="entry name" value="Methyltransferase_A"/>
</dbReference>
<dbReference type="GO" id="GO:0005737">
    <property type="term" value="C:cytoplasm"/>
    <property type="evidence" value="ECO:0007669"/>
    <property type="project" value="UniProtKB-SubCell"/>
</dbReference>
<organism evidence="16">
    <name type="scientific">Desulfurivibrio alkaliphilus</name>
    <dbReference type="NCBI Taxonomy" id="427923"/>
    <lineage>
        <taxon>Bacteria</taxon>
        <taxon>Pseudomonadati</taxon>
        <taxon>Thermodesulfobacteriota</taxon>
        <taxon>Desulfobulbia</taxon>
        <taxon>Desulfobulbales</taxon>
        <taxon>Desulfobulbaceae</taxon>
        <taxon>Desulfurivibrio</taxon>
    </lineage>
</organism>
<evidence type="ECO:0000256" key="11">
    <source>
        <dbReference type="ARBA" id="ARBA00023004"/>
    </source>
</evidence>
<evidence type="ECO:0000256" key="13">
    <source>
        <dbReference type="ARBA" id="ARBA00023157"/>
    </source>
</evidence>
<sequence length="354" mass="39657">MNKMEKMDLKSLTLPEMTQWVIGLGLKPFRAGQIFAWLYRPGFDDFARMTDIAKHVRALLAEKAAISRLEAVKEERSKDGTVKFAFRLADGHLIESVLIPEENRHTLCVSSQVGCAMGCSFCLTGTMGFKRNLTVAEIVGQVDSALLWLQRQADAGDGEASSRINNLVFMGMGEPLLNFDNLIRSIQILMEQRGHDFSGRRITVSTCGIVPKMKELGEKVPVNLAVSLHAADDETRDLLMPINRTYPLEELLRACREFPLPPRRRIMIEYAMLKGINDSAAAARLLVKKLHGIRCKINILPYNENPSFPYRRPDDETIETFRQILRKAGHTTLLRTSRGADISAACGQLAGEKE</sequence>
<dbReference type="Pfam" id="PF21016">
    <property type="entry name" value="RlmN_N"/>
    <property type="match status" value="1"/>
</dbReference>
<keyword evidence="13 14" id="KW-1015">Disulfide bond</keyword>
<evidence type="ECO:0000256" key="14">
    <source>
        <dbReference type="HAMAP-Rule" id="MF_01849"/>
    </source>
</evidence>
<comment type="catalytic activity">
    <reaction evidence="14">
        <text>adenosine(37) in tRNA + 2 reduced [2Fe-2S]-[ferredoxin] + 2 S-adenosyl-L-methionine = 2-methyladenosine(37) in tRNA + 5'-deoxyadenosine + L-methionine + 2 oxidized [2Fe-2S]-[ferredoxin] + S-adenosyl-L-homocysteine</text>
        <dbReference type="Rhea" id="RHEA:43332"/>
        <dbReference type="Rhea" id="RHEA-COMP:10000"/>
        <dbReference type="Rhea" id="RHEA-COMP:10001"/>
        <dbReference type="Rhea" id="RHEA-COMP:10162"/>
        <dbReference type="Rhea" id="RHEA-COMP:10485"/>
        <dbReference type="ChEBI" id="CHEBI:17319"/>
        <dbReference type="ChEBI" id="CHEBI:33737"/>
        <dbReference type="ChEBI" id="CHEBI:33738"/>
        <dbReference type="ChEBI" id="CHEBI:57844"/>
        <dbReference type="ChEBI" id="CHEBI:57856"/>
        <dbReference type="ChEBI" id="CHEBI:59789"/>
        <dbReference type="ChEBI" id="CHEBI:74411"/>
        <dbReference type="ChEBI" id="CHEBI:74497"/>
        <dbReference type="EC" id="2.1.1.192"/>
    </reaction>
</comment>
<dbReference type="NCBIfam" id="TIGR00048">
    <property type="entry name" value="rRNA_mod_RlmN"/>
    <property type="match status" value="1"/>
</dbReference>
<evidence type="ECO:0000256" key="10">
    <source>
        <dbReference type="ARBA" id="ARBA00022723"/>
    </source>
</evidence>
<dbReference type="InterPro" id="IPR013785">
    <property type="entry name" value="Aldolase_TIM"/>
</dbReference>
<keyword evidence="5 14" id="KW-0698">rRNA processing</keyword>
<dbReference type="Gene3D" id="1.10.150.530">
    <property type="match status" value="1"/>
</dbReference>
<evidence type="ECO:0000259" key="15">
    <source>
        <dbReference type="PROSITE" id="PS51918"/>
    </source>
</evidence>
<comment type="similarity">
    <text evidence="2 14">Belongs to the radical SAM superfamily. RlmN family.</text>
</comment>
<keyword evidence="9 14" id="KW-0819">tRNA processing</keyword>
<protein>
    <recommendedName>
        <fullName evidence="14">Probable dual-specificity RNA methyltransferase RlmN</fullName>
        <ecNumber evidence="14">2.1.1.192</ecNumber>
    </recommendedName>
    <alternativeName>
        <fullName evidence="14">23S rRNA (adenine(2503)-C(2))-methyltransferase</fullName>
    </alternativeName>
    <alternativeName>
        <fullName evidence="14">23S rRNA m2A2503 methyltransferase</fullName>
    </alternativeName>
    <alternativeName>
        <fullName evidence="14">Ribosomal RNA large subunit methyltransferase N</fullName>
    </alternativeName>
    <alternativeName>
        <fullName evidence="14">tRNA (adenine(37)-C(2))-methyltransferase</fullName>
    </alternativeName>
    <alternativeName>
        <fullName evidence="14">tRNA m2A37 methyltransferase</fullName>
    </alternativeName>
</protein>
<name>A0A7C2TIH8_9BACT</name>
<comment type="cofactor">
    <cofactor evidence="14">
        <name>[4Fe-4S] cluster</name>
        <dbReference type="ChEBI" id="CHEBI:49883"/>
    </cofactor>
    <text evidence="14">Binds 1 [4Fe-4S] cluster. The cluster is coordinated with 3 cysteines and an exchangeable S-adenosyl-L-methionine.</text>
</comment>
<evidence type="ECO:0000256" key="6">
    <source>
        <dbReference type="ARBA" id="ARBA00022603"/>
    </source>
</evidence>
<keyword evidence="8 14" id="KW-0949">S-adenosyl-L-methionine</keyword>
<dbReference type="GO" id="GO:0000049">
    <property type="term" value="F:tRNA binding"/>
    <property type="evidence" value="ECO:0007669"/>
    <property type="project" value="UniProtKB-UniRule"/>
</dbReference>
<dbReference type="HAMAP" id="MF_01849">
    <property type="entry name" value="RNA_methyltr_RlmN"/>
    <property type="match status" value="1"/>
</dbReference>
<comment type="function">
    <text evidence="14">Specifically methylates position 2 of adenine 2503 in 23S rRNA and position 2 of adenine 37 in tRNAs.</text>
</comment>
<evidence type="ECO:0000256" key="8">
    <source>
        <dbReference type="ARBA" id="ARBA00022691"/>
    </source>
</evidence>
<dbReference type="InterPro" id="IPR004383">
    <property type="entry name" value="rRNA_lsu_MTrfase_RlmN/Cfr"/>
</dbReference>